<evidence type="ECO:0000313" key="10">
    <source>
        <dbReference type="Ensembl" id="ENSCPGP00000020860.1"/>
    </source>
</evidence>
<dbReference type="NCBIfam" id="TIGR03156">
    <property type="entry name" value="GTP_HflX"/>
    <property type="match status" value="1"/>
</dbReference>
<dbReference type="Ensembl" id="ENSCPGT00000022850.1">
    <property type="protein sequence ID" value="ENSCPGP00000020860.1"/>
    <property type="gene ID" value="ENSCPGG00000014577.1"/>
</dbReference>
<evidence type="ECO:0000256" key="7">
    <source>
        <dbReference type="SAM" id="MobiDB-lite"/>
    </source>
</evidence>
<dbReference type="GO" id="GO:0046872">
    <property type="term" value="F:metal ion binding"/>
    <property type="evidence" value="ECO:0007669"/>
    <property type="project" value="UniProtKB-KW"/>
</dbReference>
<dbReference type="InterPro" id="IPR025121">
    <property type="entry name" value="GTPase_HflX_N"/>
</dbReference>
<dbReference type="GO" id="GO:0005737">
    <property type="term" value="C:cytoplasm"/>
    <property type="evidence" value="ECO:0007669"/>
    <property type="project" value="TreeGrafter"/>
</dbReference>
<keyword evidence="11" id="KW-1185">Reference proteome</keyword>
<dbReference type="CDD" id="cd01878">
    <property type="entry name" value="HflX"/>
    <property type="match status" value="1"/>
</dbReference>
<keyword evidence="4" id="KW-0342">GTP-binding</keyword>
<dbReference type="Gene3D" id="3.40.50.300">
    <property type="entry name" value="P-loop containing nucleotide triphosphate hydrolases"/>
    <property type="match status" value="1"/>
</dbReference>
<feature type="signal peptide" evidence="8">
    <location>
        <begin position="1"/>
        <end position="21"/>
    </location>
</feature>
<dbReference type="Pfam" id="PF19275">
    <property type="entry name" value="HflX_C"/>
    <property type="match status" value="1"/>
</dbReference>
<dbReference type="Gene3D" id="3.40.50.11060">
    <property type="entry name" value="GTPase HflX, N-terminal domain"/>
    <property type="match status" value="1"/>
</dbReference>
<protein>
    <recommendedName>
        <fullName evidence="5">Putative GTP-binding protein 6</fullName>
    </recommendedName>
</protein>
<keyword evidence="1" id="KW-0479">Metal-binding</keyword>
<dbReference type="FunFam" id="3.40.50.11060:FF:000002">
    <property type="entry name" value="GTP binding protein 6 (putative)"/>
    <property type="match status" value="1"/>
</dbReference>
<evidence type="ECO:0000256" key="8">
    <source>
        <dbReference type="SAM" id="SignalP"/>
    </source>
</evidence>
<reference evidence="10" key="1">
    <citation type="submission" date="2025-08" db="UniProtKB">
        <authorList>
            <consortium name="Ensembl"/>
        </authorList>
    </citation>
    <scope>IDENTIFICATION</scope>
</reference>
<dbReference type="AlphaFoldDB" id="A0A8C3PQV9"/>
<feature type="coiled-coil region" evidence="6">
    <location>
        <begin position="269"/>
        <end position="296"/>
    </location>
</feature>
<dbReference type="InterPro" id="IPR042108">
    <property type="entry name" value="GTPase_HflX_N_sf"/>
</dbReference>
<dbReference type="InterPro" id="IPR045498">
    <property type="entry name" value="HflX_C"/>
</dbReference>
<feature type="domain" description="Hflx-type G" evidence="9">
    <location>
        <begin position="307"/>
        <end position="471"/>
    </location>
</feature>
<evidence type="ECO:0000256" key="3">
    <source>
        <dbReference type="ARBA" id="ARBA00022842"/>
    </source>
</evidence>
<dbReference type="SUPFAM" id="SSF52540">
    <property type="entry name" value="P-loop containing nucleoside triphosphate hydrolases"/>
    <property type="match status" value="1"/>
</dbReference>
<dbReference type="FunFam" id="3.40.50.300:FF:000886">
    <property type="entry name" value="Putative GTP-binding protein 6"/>
    <property type="match status" value="1"/>
</dbReference>
<sequence length="534" mass="58979">MGPGRLSQSLSLLLRCRRAAAALGTARCGCGPSSVRPLSAALGLRAPQRPPGRGEPPRAGGGGRWKEVAGAGGGKEEEDDDDEEEVEEEEVEELLGPSPLALGLGAQRLAVVQPAVKWGPKKSPLTTAELQIAEAVALVDTLPNWTVLDKIIIPTKNPDKKLVFGKGNFQALTEKIKKLPHVTAVFLNVERISSLTKKELEDAWGVKVFDRYTVVLHIFRCNARTKEAKLQIALAEIPLLRSNLKNEVSQLDQQRGGSRYIMGSGETFMETQNRILKEKELKIRNALEKLRRKRSLLRTQRRKREFPIISVMGYTNCGKTTLIKALTGEAGLQPRDQLFATLDITAHAGYLPSHMAVIYVDTIGFLTDLPHNLVESFSATLEEVAYSDLIVHVRDITHPETILQKATVLSVLKNLNLPGHLLDSMVEVHNKVDLTERYKPTEKNALAISALHGHGLEELKEEIEKKILTATGKKILTLHVNLEGPQLSWLYKEATVQEVDVIPEDGTAKVKVIISNSAFGRYKNLFPNSKIFMP</sequence>
<dbReference type="Pfam" id="PF13167">
    <property type="entry name" value="GTP-bdg_N"/>
    <property type="match status" value="1"/>
</dbReference>
<reference evidence="10" key="2">
    <citation type="submission" date="2025-09" db="UniProtKB">
        <authorList>
            <consortium name="Ensembl"/>
        </authorList>
    </citation>
    <scope>IDENTIFICATION</scope>
</reference>
<accession>A0A8C3PQV9</accession>
<dbReference type="PANTHER" id="PTHR10229">
    <property type="entry name" value="GTP-BINDING PROTEIN HFLX"/>
    <property type="match status" value="1"/>
</dbReference>
<evidence type="ECO:0000256" key="2">
    <source>
        <dbReference type="ARBA" id="ARBA00022741"/>
    </source>
</evidence>
<feature type="compositionally biased region" description="Acidic residues" evidence="7">
    <location>
        <begin position="76"/>
        <end position="88"/>
    </location>
</feature>
<dbReference type="PROSITE" id="PS51705">
    <property type="entry name" value="G_HFLX"/>
    <property type="match status" value="1"/>
</dbReference>
<dbReference type="GO" id="GO:0005525">
    <property type="term" value="F:GTP binding"/>
    <property type="evidence" value="ECO:0007669"/>
    <property type="project" value="UniProtKB-KW"/>
</dbReference>
<dbReference type="InterPro" id="IPR032305">
    <property type="entry name" value="GTP-bd_M"/>
</dbReference>
<evidence type="ECO:0000259" key="9">
    <source>
        <dbReference type="PROSITE" id="PS51705"/>
    </source>
</evidence>
<keyword evidence="3" id="KW-0460">Magnesium</keyword>
<dbReference type="Proteomes" id="UP000694419">
    <property type="component" value="Unplaced"/>
</dbReference>
<organism evidence="10 11">
    <name type="scientific">Calidris pygmaea</name>
    <name type="common">Spoon-billed sandpiper</name>
    <dbReference type="NCBI Taxonomy" id="425635"/>
    <lineage>
        <taxon>Eukaryota</taxon>
        <taxon>Metazoa</taxon>
        <taxon>Chordata</taxon>
        <taxon>Craniata</taxon>
        <taxon>Vertebrata</taxon>
        <taxon>Euteleostomi</taxon>
        <taxon>Archelosauria</taxon>
        <taxon>Archosauria</taxon>
        <taxon>Dinosauria</taxon>
        <taxon>Saurischia</taxon>
        <taxon>Theropoda</taxon>
        <taxon>Coelurosauria</taxon>
        <taxon>Aves</taxon>
        <taxon>Neognathae</taxon>
        <taxon>Neoaves</taxon>
        <taxon>Charadriiformes</taxon>
        <taxon>Scolopacidae</taxon>
        <taxon>Calidris</taxon>
    </lineage>
</organism>
<dbReference type="InterPro" id="IPR030394">
    <property type="entry name" value="G_HFLX_dom"/>
</dbReference>
<keyword evidence="6" id="KW-0175">Coiled coil</keyword>
<evidence type="ECO:0000256" key="4">
    <source>
        <dbReference type="ARBA" id="ARBA00023134"/>
    </source>
</evidence>
<proteinExistence type="predicted"/>
<feature type="chain" id="PRO_5034422674" description="Putative GTP-binding protein 6" evidence="8">
    <location>
        <begin position="22"/>
        <end position="534"/>
    </location>
</feature>
<dbReference type="Pfam" id="PF01926">
    <property type="entry name" value="MMR_HSR1"/>
    <property type="match status" value="1"/>
</dbReference>
<dbReference type="GO" id="GO:0043022">
    <property type="term" value="F:ribosome binding"/>
    <property type="evidence" value="ECO:0007669"/>
    <property type="project" value="TreeGrafter"/>
</dbReference>
<dbReference type="InterPro" id="IPR016496">
    <property type="entry name" value="GTPase_HflX"/>
</dbReference>
<feature type="region of interest" description="Disordered" evidence="7">
    <location>
        <begin position="43"/>
        <end position="88"/>
    </location>
</feature>
<dbReference type="PANTHER" id="PTHR10229:SF0">
    <property type="entry name" value="GTP-BINDING PROTEIN 6-RELATED"/>
    <property type="match status" value="1"/>
</dbReference>
<dbReference type="InterPro" id="IPR027417">
    <property type="entry name" value="P-loop_NTPase"/>
</dbReference>
<dbReference type="Pfam" id="PF16360">
    <property type="entry name" value="GTP-bdg_M"/>
    <property type="match status" value="1"/>
</dbReference>
<evidence type="ECO:0000313" key="11">
    <source>
        <dbReference type="Proteomes" id="UP000694419"/>
    </source>
</evidence>
<evidence type="ECO:0000256" key="5">
    <source>
        <dbReference type="ARBA" id="ARBA00070394"/>
    </source>
</evidence>
<dbReference type="InterPro" id="IPR006073">
    <property type="entry name" value="GTP-bd"/>
</dbReference>
<keyword evidence="2" id="KW-0547">Nucleotide-binding</keyword>
<keyword evidence="8" id="KW-0732">Signal</keyword>
<evidence type="ECO:0000256" key="6">
    <source>
        <dbReference type="SAM" id="Coils"/>
    </source>
</evidence>
<name>A0A8C3PQV9_9CHAR</name>
<evidence type="ECO:0000256" key="1">
    <source>
        <dbReference type="ARBA" id="ARBA00022723"/>
    </source>
</evidence>